<evidence type="ECO:0000313" key="8">
    <source>
        <dbReference type="Proteomes" id="UP000051373"/>
    </source>
</evidence>
<dbReference type="Gene3D" id="3.40.390.10">
    <property type="entry name" value="Collagenase (Catalytic Domain)"/>
    <property type="match status" value="1"/>
</dbReference>
<dbReference type="Pfam" id="PF07998">
    <property type="entry name" value="Peptidase_M54"/>
    <property type="match status" value="1"/>
</dbReference>
<dbReference type="AlphaFoldDB" id="A0A0S8FUS2"/>
<keyword evidence="4" id="KW-0378">Hydrolase</keyword>
<accession>A0A0S8FUS2</accession>
<evidence type="ECO:0000256" key="3">
    <source>
        <dbReference type="ARBA" id="ARBA00022723"/>
    </source>
</evidence>
<dbReference type="SUPFAM" id="SSF55486">
    <property type="entry name" value="Metalloproteases ('zincins'), catalytic domain"/>
    <property type="match status" value="1"/>
</dbReference>
<gene>
    <name evidence="7" type="ORF">AMJ83_01700</name>
</gene>
<protein>
    <recommendedName>
        <fullName evidence="9">Peptidase zinc-dependent</fullName>
    </recommendedName>
</protein>
<name>A0A0S8FUS2_UNCW3</name>
<keyword evidence="3" id="KW-0479">Metal-binding</keyword>
<dbReference type="NCBIfam" id="NF033823">
    <property type="entry name" value="archmetzin"/>
    <property type="match status" value="1"/>
</dbReference>
<dbReference type="InterPro" id="IPR012091">
    <property type="entry name" value="Pept_M54_archaemetzncn_arc/bac"/>
</dbReference>
<reference evidence="7 8" key="1">
    <citation type="journal article" date="2015" name="Microbiome">
        <title>Genomic resolution of linkages in carbon, nitrogen, and sulfur cycling among widespread estuary sediment bacteria.</title>
        <authorList>
            <person name="Baker B.J."/>
            <person name="Lazar C.S."/>
            <person name="Teske A.P."/>
            <person name="Dick G.J."/>
        </authorList>
    </citation>
    <scope>NUCLEOTIDE SEQUENCE [LARGE SCALE GENOMIC DNA]</scope>
    <source>
        <strain evidence="7">SM23_42</strain>
    </source>
</reference>
<evidence type="ECO:0000256" key="6">
    <source>
        <dbReference type="ARBA" id="ARBA00023049"/>
    </source>
</evidence>
<dbReference type="GO" id="GO:0008237">
    <property type="term" value="F:metallopeptidase activity"/>
    <property type="evidence" value="ECO:0007669"/>
    <property type="project" value="UniProtKB-KW"/>
</dbReference>
<proteinExistence type="predicted"/>
<comment type="cofactor">
    <cofactor evidence="1">
        <name>Zn(2+)</name>
        <dbReference type="ChEBI" id="CHEBI:29105"/>
    </cofactor>
</comment>
<dbReference type="PIRSF" id="PIRSF005785">
    <property type="entry name" value="Zn-prot_arch"/>
    <property type="match status" value="1"/>
</dbReference>
<organism evidence="7 8">
    <name type="scientific">candidate division WOR_3 bacterium SM23_42</name>
    <dbReference type="NCBI Taxonomy" id="1703779"/>
    <lineage>
        <taxon>Bacteria</taxon>
        <taxon>Bacteria division WOR-3</taxon>
    </lineage>
</organism>
<dbReference type="GO" id="GO:0006508">
    <property type="term" value="P:proteolysis"/>
    <property type="evidence" value="ECO:0007669"/>
    <property type="project" value="UniProtKB-KW"/>
</dbReference>
<dbReference type="InterPro" id="IPR012962">
    <property type="entry name" value="Pept_M54_archaemetzincn"/>
</dbReference>
<dbReference type="CDD" id="cd11375">
    <property type="entry name" value="Peptidase_M54"/>
    <property type="match status" value="1"/>
</dbReference>
<evidence type="ECO:0000256" key="1">
    <source>
        <dbReference type="ARBA" id="ARBA00001947"/>
    </source>
</evidence>
<comment type="caution">
    <text evidence="7">The sequence shown here is derived from an EMBL/GenBank/DDBJ whole genome shotgun (WGS) entry which is preliminary data.</text>
</comment>
<evidence type="ECO:0008006" key="9">
    <source>
        <dbReference type="Google" id="ProtNLM"/>
    </source>
</evidence>
<dbReference type="EMBL" id="LJUJ01000002">
    <property type="protein sequence ID" value="KPK64453.1"/>
    <property type="molecule type" value="Genomic_DNA"/>
</dbReference>
<keyword evidence="6" id="KW-0482">Metalloprotease</keyword>
<evidence type="ECO:0000256" key="2">
    <source>
        <dbReference type="ARBA" id="ARBA00022670"/>
    </source>
</evidence>
<dbReference type="PANTHER" id="PTHR15910">
    <property type="entry name" value="ARCHAEMETZINCIN"/>
    <property type="match status" value="1"/>
</dbReference>
<dbReference type="GO" id="GO:0008270">
    <property type="term" value="F:zinc ion binding"/>
    <property type="evidence" value="ECO:0007669"/>
    <property type="project" value="InterPro"/>
</dbReference>
<dbReference type="Proteomes" id="UP000051373">
    <property type="component" value="Unassembled WGS sequence"/>
</dbReference>
<sequence>MSSVYVQTIGSVQDYVRDGLISTLSDLFQRQVKYLHTADYPLLAFEPKRNQYYARKIIETLMRDLRDDCEKMICVTDVDLCTPILTFVYGEAQLDGKIAVVSTNRLKQEFYSLPRNDRLLLQRLCKESLHELGHCYGLVHCSRKQCVMYFSNNILNIDNKQSHYCIKCHDFFMDRMRKEEHGQK</sequence>
<dbReference type="PANTHER" id="PTHR15910:SF1">
    <property type="entry name" value="ARCHAEMETZINCIN-2"/>
    <property type="match status" value="1"/>
</dbReference>
<keyword evidence="5" id="KW-0862">Zinc</keyword>
<dbReference type="InterPro" id="IPR024079">
    <property type="entry name" value="MetalloPept_cat_dom_sf"/>
</dbReference>
<evidence type="ECO:0000256" key="4">
    <source>
        <dbReference type="ARBA" id="ARBA00022801"/>
    </source>
</evidence>
<evidence type="ECO:0000256" key="5">
    <source>
        <dbReference type="ARBA" id="ARBA00022833"/>
    </source>
</evidence>
<keyword evidence="2" id="KW-0645">Protease</keyword>
<evidence type="ECO:0000313" key="7">
    <source>
        <dbReference type="EMBL" id="KPK64453.1"/>
    </source>
</evidence>
<dbReference type="STRING" id="1703779.AMJ83_01700"/>